<accession>A0A916NDK3</accession>
<dbReference type="KEGG" id="ptan:CRYO30217_03308"/>
<keyword evidence="2" id="KW-1185">Reference proteome</keyword>
<gene>
    <name evidence="1" type="ORF">CRYO30217_03308</name>
</gene>
<evidence type="ECO:0000313" key="2">
    <source>
        <dbReference type="Proteomes" id="UP000683507"/>
    </source>
</evidence>
<protein>
    <submittedName>
        <fullName evidence="1">Uncharacterized protein</fullName>
    </submittedName>
</protein>
<evidence type="ECO:0000313" key="1">
    <source>
        <dbReference type="EMBL" id="CAG5086855.1"/>
    </source>
</evidence>
<dbReference type="RefSeq" id="WP_258543493.1">
    <property type="nucleotide sequence ID" value="NZ_OU015584.1"/>
</dbReference>
<sequence>MAISYKTNLNDVTPSDIETYNDFHILVDLVRLNIDSNRNVEFIKEYYDFISFLLTEYPIVEEHYTYFATKSGISPTGDIETSAQNSCNKFILYMDEDNKVHFNVEYKFRVILTSLYRENLPKEVQFTEERLSELVERFWYFVDYGQKQTPSVVF</sequence>
<reference evidence="1" key="1">
    <citation type="submission" date="2021-04" db="EMBL/GenBank/DDBJ databases">
        <authorList>
            <person name="Rodrigo-Torres L."/>
            <person name="Arahal R. D."/>
            <person name="Lucena T."/>
        </authorList>
    </citation>
    <scope>NUCLEOTIDE SEQUENCE</scope>
    <source>
        <strain evidence="1">AS29M-1</strain>
    </source>
</reference>
<dbReference type="AlphaFoldDB" id="A0A916NDK3"/>
<dbReference type="Proteomes" id="UP000683507">
    <property type="component" value="Chromosome"/>
</dbReference>
<name>A0A916NDK3_9FLAO</name>
<proteinExistence type="predicted"/>
<organism evidence="1 2">
    <name type="scientific">Parvicella tangerina</name>
    <dbReference type="NCBI Taxonomy" id="2829795"/>
    <lineage>
        <taxon>Bacteria</taxon>
        <taxon>Pseudomonadati</taxon>
        <taxon>Bacteroidota</taxon>
        <taxon>Flavobacteriia</taxon>
        <taxon>Flavobacteriales</taxon>
        <taxon>Parvicellaceae</taxon>
        <taxon>Parvicella</taxon>
    </lineage>
</organism>
<dbReference type="EMBL" id="OU015584">
    <property type="protein sequence ID" value="CAG5086855.1"/>
    <property type="molecule type" value="Genomic_DNA"/>
</dbReference>